<protein>
    <submittedName>
        <fullName evidence="1">Uncharacterized protein</fullName>
    </submittedName>
</protein>
<evidence type="ECO:0000313" key="1">
    <source>
        <dbReference type="EMBL" id="KAA6398094.1"/>
    </source>
</evidence>
<accession>A0A5J4WSS1</accession>
<dbReference type="Proteomes" id="UP000324800">
    <property type="component" value="Unassembled WGS sequence"/>
</dbReference>
<name>A0A5J4WSS1_9EUKA</name>
<dbReference type="EMBL" id="SNRW01001035">
    <property type="protein sequence ID" value="KAA6398094.1"/>
    <property type="molecule type" value="Genomic_DNA"/>
</dbReference>
<gene>
    <name evidence="1" type="ORF">EZS28_006371</name>
</gene>
<reference evidence="1 2" key="1">
    <citation type="submission" date="2019-03" db="EMBL/GenBank/DDBJ databases">
        <title>Single cell metagenomics reveals metabolic interactions within the superorganism composed of flagellate Streblomastix strix and complex community of Bacteroidetes bacteria on its surface.</title>
        <authorList>
            <person name="Treitli S.C."/>
            <person name="Kolisko M."/>
            <person name="Husnik F."/>
            <person name="Keeling P."/>
            <person name="Hampl V."/>
        </authorList>
    </citation>
    <scope>NUCLEOTIDE SEQUENCE [LARGE SCALE GENOMIC DNA]</scope>
    <source>
        <strain evidence="1">ST1C</strain>
    </source>
</reference>
<proteinExistence type="predicted"/>
<sequence>MEGTYVTRDLRINEGFIDVDTDDGVNPWGGSWQTENFSVIPDTFTQASNFAVYESYNYNQYQSSCRNVYDYYNKRYWEMEAANTLVYYGEDIQPSALHYFNCLPTYEKIYSALNPNGETRQMDRGCYQIYNGQQRIVGVTPLSCYGTGNYGDSCKATCANSDAMYSYGSKLKMYTAEKESGFTETQLRKMIVRFGTVWASNLQENLFKIYYGWETDPDSGLVSYKSLYREGANNLQMLSEVYSTWPMIYGIRVYVEPPASCTSTESYRFGCQCTQSYSPEKCICPNSAQGLRYIPKSRCGCIANDLRGECAPVACTSDSIPAQGCICSQAFHPNGCWCSEYAEDLVGIDRGQCKCILGDQRELCPFASCTSGTLPTQGCICASQYHPDDCTCPEETEQLVGIPIGQCTCRDSDPRSECETKPDCAHPTTGISKDVCPCLAEDDPRVGCEPKPDCARPTSTTLTSDCPCLASGDPRDACDIDDPCEAAGTIRISLILITATVILPLLMLW</sequence>
<dbReference type="AlphaFoldDB" id="A0A5J4WSS1"/>
<evidence type="ECO:0000313" key="2">
    <source>
        <dbReference type="Proteomes" id="UP000324800"/>
    </source>
</evidence>
<comment type="caution">
    <text evidence="1">The sequence shown here is derived from an EMBL/GenBank/DDBJ whole genome shotgun (WGS) entry which is preliminary data.</text>
</comment>
<organism evidence="1 2">
    <name type="scientific">Streblomastix strix</name>
    <dbReference type="NCBI Taxonomy" id="222440"/>
    <lineage>
        <taxon>Eukaryota</taxon>
        <taxon>Metamonada</taxon>
        <taxon>Preaxostyla</taxon>
        <taxon>Oxymonadida</taxon>
        <taxon>Streblomastigidae</taxon>
        <taxon>Streblomastix</taxon>
    </lineage>
</organism>